<reference evidence="2 3" key="1">
    <citation type="journal article" date="2010" name="Nature">
        <title>Comparative genomics reveals mobile pathogenicity chromosomes in Fusarium.</title>
        <authorList>
            <person name="Ma L.J."/>
            <person name="van der Does H.C."/>
            <person name="Borkovich K.A."/>
            <person name="Coleman J.J."/>
            <person name="Daboussi M.J."/>
            <person name="Di Pietro A."/>
            <person name="Dufresne M."/>
            <person name="Freitag M."/>
            <person name="Grabherr M."/>
            <person name="Henrissat B."/>
            <person name="Houterman P.M."/>
            <person name="Kang S."/>
            <person name="Shim W.B."/>
            <person name="Woloshuk C."/>
            <person name="Xie X."/>
            <person name="Xu J.R."/>
            <person name="Antoniw J."/>
            <person name="Baker S.E."/>
            <person name="Bluhm B.H."/>
            <person name="Breakspear A."/>
            <person name="Brown D.W."/>
            <person name="Butchko R.A."/>
            <person name="Chapman S."/>
            <person name="Coulson R."/>
            <person name="Coutinho P.M."/>
            <person name="Danchin E.G."/>
            <person name="Diener A."/>
            <person name="Gale L.R."/>
            <person name="Gardiner D.M."/>
            <person name="Goff S."/>
            <person name="Hammond-Kosack K.E."/>
            <person name="Hilburn K."/>
            <person name="Hua-Van A."/>
            <person name="Jonkers W."/>
            <person name="Kazan K."/>
            <person name="Kodira C.D."/>
            <person name="Koehrsen M."/>
            <person name="Kumar L."/>
            <person name="Lee Y.H."/>
            <person name="Li L."/>
            <person name="Manners J.M."/>
            <person name="Miranda-Saavedra D."/>
            <person name="Mukherjee M."/>
            <person name="Park G."/>
            <person name="Park J."/>
            <person name="Park S.Y."/>
            <person name="Proctor R.H."/>
            <person name="Regev A."/>
            <person name="Ruiz-Roldan M.C."/>
            <person name="Sain D."/>
            <person name="Sakthikumar S."/>
            <person name="Sykes S."/>
            <person name="Schwartz D.C."/>
            <person name="Turgeon B.G."/>
            <person name="Wapinski I."/>
            <person name="Yoder O."/>
            <person name="Young S."/>
            <person name="Zeng Q."/>
            <person name="Zhou S."/>
            <person name="Galagan J."/>
            <person name="Cuomo C.A."/>
            <person name="Kistler H.C."/>
            <person name="Rep M."/>
        </authorList>
    </citation>
    <scope>NUCLEOTIDE SEQUENCE [LARGE SCALE GENOMIC DNA]</scope>
    <source>
        <strain evidence="3">M3125 / FGSC 7600</strain>
    </source>
</reference>
<protein>
    <submittedName>
        <fullName evidence="2">Uncharacterized protein</fullName>
    </submittedName>
</protein>
<accession>W7MWB8</accession>
<sequence>MWCIRPNHSKWNTIADQFYKPTKMPVVNDPTSPSEPEVSQQSPSSNKETYSLSLSEHTRNQIAVLLKSPNAQLSPDLAFLPSSCVLSLPRMNSGSSASTQT</sequence>
<dbReference type="Proteomes" id="UP000009096">
    <property type="component" value="Chromosome 11"/>
</dbReference>
<proteinExistence type="predicted"/>
<dbReference type="EMBL" id="CM000588">
    <property type="protein sequence ID" value="EWG52094.1"/>
    <property type="molecule type" value="Genomic_DNA"/>
</dbReference>
<organism evidence="2 3">
    <name type="scientific">Gibberella moniliformis (strain M3125 / FGSC 7600)</name>
    <name type="common">Maize ear and stalk rot fungus</name>
    <name type="synonym">Fusarium verticillioides</name>
    <dbReference type="NCBI Taxonomy" id="334819"/>
    <lineage>
        <taxon>Eukaryota</taxon>
        <taxon>Fungi</taxon>
        <taxon>Dikarya</taxon>
        <taxon>Ascomycota</taxon>
        <taxon>Pezizomycotina</taxon>
        <taxon>Sordariomycetes</taxon>
        <taxon>Hypocreomycetidae</taxon>
        <taxon>Hypocreales</taxon>
        <taxon>Nectriaceae</taxon>
        <taxon>Fusarium</taxon>
        <taxon>Fusarium fujikuroi species complex</taxon>
    </lineage>
</organism>
<feature type="region of interest" description="Disordered" evidence="1">
    <location>
        <begin position="22"/>
        <end position="52"/>
    </location>
</feature>
<evidence type="ECO:0000256" key="1">
    <source>
        <dbReference type="SAM" id="MobiDB-lite"/>
    </source>
</evidence>
<name>W7MWB8_GIBM7</name>
<keyword evidence="3" id="KW-1185">Reference proteome</keyword>
<evidence type="ECO:0000313" key="3">
    <source>
        <dbReference type="Proteomes" id="UP000009096"/>
    </source>
</evidence>
<dbReference type="RefSeq" id="XP_018758285.1">
    <property type="nucleotide sequence ID" value="XM_018906158.1"/>
</dbReference>
<dbReference type="AlphaFoldDB" id="W7MWB8"/>
<dbReference type="EMBL" id="DS022256">
    <property type="protein sequence ID" value="EWG52094.1"/>
    <property type="molecule type" value="Genomic_DNA"/>
</dbReference>
<evidence type="ECO:0000313" key="2">
    <source>
        <dbReference type="EMBL" id="EWG52094.1"/>
    </source>
</evidence>
<feature type="compositionally biased region" description="Low complexity" evidence="1">
    <location>
        <begin position="32"/>
        <end position="45"/>
    </location>
</feature>
<dbReference type="VEuPathDB" id="FungiDB:FVEG_16921"/>
<gene>
    <name evidence="2" type="ORF">FVEG_16921</name>
</gene>
<dbReference type="GeneID" id="30073797"/>
<dbReference type="KEGG" id="fvr:FVEG_16921"/>